<evidence type="ECO:0000313" key="2">
    <source>
        <dbReference type="Proteomes" id="UP000281553"/>
    </source>
</evidence>
<accession>A0A3P7PLI7</accession>
<name>A0A3P7PLI7_DIBLA</name>
<evidence type="ECO:0000313" key="1">
    <source>
        <dbReference type="EMBL" id="VDN20802.1"/>
    </source>
</evidence>
<reference evidence="1 2" key="1">
    <citation type="submission" date="2018-11" db="EMBL/GenBank/DDBJ databases">
        <authorList>
            <consortium name="Pathogen Informatics"/>
        </authorList>
    </citation>
    <scope>NUCLEOTIDE SEQUENCE [LARGE SCALE GENOMIC DNA]</scope>
</reference>
<sequence>MRPHLRVPRATESEFIYPDLGTLIGNLAICGDEHVFMTQKRSNFLCEEKPHRFGLAFYPILTRDMVVRLLQADQAYLSEVVVYDPANQLGLVDDAEYSHRR</sequence>
<dbReference type="Proteomes" id="UP000281553">
    <property type="component" value="Unassembled WGS sequence"/>
</dbReference>
<protein>
    <submittedName>
        <fullName evidence="1">Uncharacterized protein</fullName>
    </submittedName>
</protein>
<dbReference type="EMBL" id="UYRU01071250">
    <property type="protein sequence ID" value="VDN20802.1"/>
    <property type="molecule type" value="Genomic_DNA"/>
</dbReference>
<dbReference type="AlphaFoldDB" id="A0A3P7PLI7"/>
<proteinExistence type="predicted"/>
<organism evidence="1 2">
    <name type="scientific">Dibothriocephalus latus</name>
    <name type="common">Fish tapeworm</name>
    <name type="synonym">Diphyllobothrium latum</name>
    <dbReference type="NCBI Taxonomy" id="60516"/>
    <lineage>
        <taxon>Eukaryota</taxon>
        <taxon>Metazoa</taxon>
        <taxon>Spiralia</taxon>
        <taxon>Lophotrochozoa</taxon>
        <taxon>Platyhelminthes</taxon>
        <taxon>Cestoda</taxon>
        <taxon>Eucestoda</taxon>
        <taxon>Diphyllobothriidea</taxon>
        <taxon>Diphyllobothriidae</taxon>
        <taxon>Dibothriocephalus</taxon>
    </lineage>
</organism>
<keyword evidence="2" id="KW-1185">Reference proteome</keyword>
<gene>
    <name evidence="1" type="ORF">DILT_LOCUS13700</name>
</gene>